<evidence type="ECO:0000259" key="11">
    <source>
        <dbReference type="Pfam" id="PF07715"/>
    </source>
</evidence>
<dbReference type="InterPro" id="IPR039426">
    <property type="entry name" value="TonB-dep_rcpt-like"/>
</dbReference>
<evidence type="ECO:0000256" key="5">
    <source>
        <dbReference type="ARBA" id="ARBA00023077"/>
    </source>
</evidence>
<name>A0A017H5X2_9FUSO</name>
<dbReference type="GO" id="GO:0009279">
    <property type="term" value="C:cell outer membrane"/>
    <property type="evidence" value="ECO:0007669"/>
    <property type="project" value="UniProtKB-SubCell"/>
</dbReference>
<sequence length="669" mass="75629">MKKIFMVTAILATASGLGFAKEISPIELEQTVVTSESFGTSTHRTAKNIQVITAKEMEEKGALTVDEALKGVPGVMVRKMDGGTPVIDLRGSGAASSFSSSILLLDGVPLNGLVKLDINSIPLSEISRIEIVQGGGAVMYGDGSTGGVVNIITKSPKYKKHYGSAGLEYGSWKTSRASLNYGTALTDKLSVSASYSGYASMEYRDRGHGKTWSGESFDYRNKKDKKYSLWLQGKYQLEDGSIGFKYNHNERKDYWTGNLEKKQYEENPKQIGSYSGKIQDVTDIYNLSYQTKLTDTLEFLVYGGYYRGKSIDQNQLTSEYFIKPQFKYTYGENSYVILGGDYRDGKREFKEKVLVNGRMQKAPNDERESKAIYVMNKTSLGNWEFSQGYRYEKVDYKYSSKIYAPDWSLSEIKPMNSKYSHNDSFELGVNYLYSDTGNVYFNYTKAMRTPTIGEAGAWYGDVKTQKNDIFEIGLRDYFKNTQISSSIFYITSKNEVYYDKTNPNNSNNRNFDGRVRRTGAQLSLTHYLDKLSVRERISYIHPKVSSGIYSGKTFAGVPKWTLNLGATYHVTDKFLVNTDLYYQSKAYAEDDFDNYFKKDNSYATLDINTSYAFENGMEVYGGVKNVFDKKYANTITSTRSPKTLWSAGPRTVFYPADGKSVYVGFKYHF</sequence>
<dbReference type="EMBL" id="AUZI01000023">
    <property type="protein sequence ID" value="KID48520.1"/>
    <property type="molecule type" value="Genomic_DNA"/>
</dbReference>
<evidence type="ECO:0000256" key="8">
    <source>
        <dbReference type="PROSITE-ProRule" id="PRU01360"/>
    </source>
</evidence>
<comment type="similarity">
    <text evidence="8 9">Belongs to the TonB-dependent receptor family.</text>
</comment>
<evidence type="ECO:0000259" key="10">
    <source>
        <dbReference type="Pfam" id="PF00593"/>
    </source>
</evidence>
<gene>
    <name evidence="12" type="ORF">C095_09600</name>
</gene>
<feature type="domain" description="TonB-dependent receptor plug" evidence="11">
    <location>
        <begin position="44"/>
        <end position="148"/>
    </location>
</feature>
<dbReference type="RefSeq" id="WP_005957068.1">
    <property type="nucleotide sequence ID" value="NZ_AOJP01000002.1"/>
</dbReference>
<dbReference type="PANTHER" id="PTHR30069">
    <property type="entry name" value="TONB-DEPENDENT OUTER MEMBRANE RECEPTOR"/>
    <property type="match status" value="1"/>
</dbReference>
<evidence type="ECO:0000256" key="9">
    <source>
        <dbReference type="RuleBase" id="RU003357"/>
    </source>
</evidence>
<dbReference type="InterPro" id="IPR036942">
    <property type="entry name" value="Beta-barrel_TonB_sf"/>
</dbReference>
<dbReference type="InterPro" id="IPR000531">
    <property type="entry name" value="Beta-barrel_TonB"/>
</dbReference>
<reference evidence="12 13" key="1">
    <citation type="submission" date="2013-08" db="EMBL/GenBank/DDBJ databases">
        <title>An opportunistic ruminal bacterium that causes liver abscesses in cattle.</title>
        <authorList>
            <person name="Benahmed F.H."/>
            <person name="Rasmussen M."/>
            <person name="Harbottle H."/>
            <person name="Soppet D."/>
            <person name="Nagaraja T.G."/>
            <person name="Davidson M."/>
        </authorList>
    </citation>
    <scope>NUCLEOTIDE SEQUENCE [LARGE SCALE GENOMIC DNA]</scope>
    <source>
        <strain evidence="12 13">B35</strain>
    </source>
</reference>
<keyword evidence="4 8" id="KW-0812">Transmembrane</keyword>
<feature type="domain" description="TonB-dependent receptor-like beta-barrel" evidence="10">
    <location>
        <begin position="211"/>
        <end position="626"/>
    </location>
</feature>
<evidence type="ECO:0000256" key="6">
    <source>
        <dbReference type="ARBA" id="ARBA00023136"/>
    </source>
</evidence>
<accession>A0A017H5X2</accession>
<dbReference type="PROSITE" id="PS52016">
    <property type="entry name" value="TONB_DEPENDENT_REC_3"/>
    <property type="match status" value="1"/>
</dbReference>
<keyword evidence="6 8" id="KW-0472">Membrane</keyword>
<keyword evidence="5 9" id="KW-0798">TonB box</keyword>
<keyword evidence="3 8" id="KW-1134">Transmembrane beta strand</keyword>
<dbReference type="AlphaFoldDB" id="A0A017H5X2"/>
<dbReference type="InterPro" id="IPR012910">
    <property type="entry name" value="Plug_dom"/>
</dbReference>
<dbReference type="PANTHER" id="PTHR30069:SF27">
    <property type="entry name" value="BLL4766 PROTEIN"/>
    <property type="match status" value="1"/>
</dbReference>
<dbReference type="Gene3D" id="2.40.170.20">
    <property type="entry name" value="TonB-dependent receptor, beta-barrel domain"/>
    <property type="match status" value="1"/>
</dbReference>
<dbReference type="CDD" id="cd01347">
    <property type="entry name" value="ligand_gated_channel"/>
    <property type="match status" value="1"/>
</dbReference>
<proteinExistence type="inferred from homology"/>
<dbReference type="GO" id="GO:0044718">
    <property type="term" value="P:siderophore transmembrane transport"/>
    <property type="evidence" value="ECO:0007669"/>
    <property type="project" value="TreeGrafter"/>
</dbReference>
<dbReference type="GO" id="GO:0015344">
    <property type="term" value="F:siderophore uptake transmembrane transporter activity"/>
    <property type="evidence" value="ECO:0007669"/>
    <property type="project" value="TreeGrafter"/>
</dbReference>
<dbReference type="Gene3D" id="2.170.130.10">
    <property type="entry name" value="TonB-dependent receptor, plug domain"/>
    <property type="match status" value="1"/>
</dbReference>
<dbReference type="Pfam" id="PF00593">
    <property type="entry name" value="TonB_dep_Rec_b-barrel"/>
    <property type="match status" value="1"/>
</dbReference>
<dbReference type="SUPFAM" id="SSF56935">
    <property type="entry name" value="Porins"/>
    <property type="match status" value="1"/>
</dbReference>
<evidence type="ECO:0000256" key="1">
    <source>
        <dbReference type="ARBA" id="ARBA00004571"/>
    </source>
</evidence>
<dbReference type="OrthoDB" id="78201at2"/>
<protein>
    <submittedName>
        <fullName evidence="12">Hemin receptor</fullName>
    </submittedName>
</protein>
<evidence type="ECO:0000313" key="13">
    <source>
        <dbReference type="Proteomes" id="UP000031184"/>
    </source>
</evidence>
<dbReference type="Pfam" id="PF07715">
    <property type="entry name" value="Plug"/>
    <property type="match status" value="1"/>
</dbReference>
<evidence type="ECO:0000256" key="3">
    <source>
        <dbReference type="ARBA" id="ARBA00022452"/>
    </source>
</evidence>
<evidence type="ECO:0000256" key="7">
    <source>
        <dbReference type="ARBA" id="ARBA00023237"/>
    </source>
</evidence>
<evidence type="ECO:0000256" key="4">
    <source>
        <dbReference type="ARBA" id="ARBA00022692"/>
    </source>
</evidence>
<keyword evidence="7 8" id="KW-0998">Cell outer membrane</keyword>
<comment type="subcellular location">
    <subcellularLocation>
        <location evidence="1 8">Cell outer membrane</location>
        <topology evidence="1 8">Multi-pass membrane protein</topology>
    </subcellularLocation>
</comment>
<evidence type="ECO:0000256" key="2">
    <source>
        <dbReference type="ARBA" id="ARBA00022448"/>
    </source>
</evidence>
<evidence type="ECO:0000313" key="12">
    <source>
        <dbReference type="EMBL" id="KID48520.1"/>
    </source>
</evidence>
<organism evidence="12 13">
    <name type="scientific">Fusobacterium necrophorum subsp. funduliforme B35</name>
    <dbReference type="NCBI Taxonomy" id="1226633"/>
    <lineage>
        <taxon>Bacteria</taxon>
        <taxon>Fusobacteriati</taxon>
        <taxon>Fusobacteriota</taxon>
        <taxon>Fusobacteriia</taxon>
        <taxon>Fusobacteriales</taxon>
        <taxon>Fusobacteriaceae</taxon>
        <taxon>Fusobacterium</taxon>
    </lineage>
</organism>
<keyword evidence="2 8" id="KW-0813">Transport</keyword>
<dbReference type="PATRIC" id="fig|1226633.4.peg.1946"/>
<dbReference type="Proteomes" id="UP000031184">
    <property type="component" value="Unassembled WGS sequence"/>
</dbReference>
<dbReference type="InterPro" id="IPR037066">
    <property type="entry name" value="Plug_dom_sf"/>
</dbReference>
<comment type="caution">
    <text evidence="12">The sequence shown here is derived from an EMBL/GenBank/DDBJ whole genome shotgun (WGS) entry which is preliminary data.</text>
</comment>
<keyword evidence="12" id="KW-0675">Receptor</keyword>